<evidence type="ECO:0000313" key="1">
    <source>
        <dbReference type="EMBL" id="AKT40222.1"/>
    </source>
</evidence>
<accession>A0A0K1EHR3</accession>
<proteinExistence type="predicted"/>
<dbReference type="InterPro" id="IPR005358">
    <property type="entry name" value="Puta_zinc/iron-chelating_dom"/>
</dbReference>
<evidence type="ECO:0000313" key="2">
    <source>
        <dbReference type="Proteomes" id="UP000067626"/>
    </source>
</evidence>
<keyword evidence="2" id="KW-1185">Reference proteome</keyword>
<gene>
    <name evidence="1" type="ORF">CMC5_043750</name>
</gene>
<sequence>MSTAPPTPRARLGELFAKVDGFFDRAARLHGPQITCQAGCDDCCRRRFTVTSLEASALAEAAASLPASRRAELAARALGGDPGVCPALDEGGQCAVYEARPLICRTHGLPLRFTPPKGTRALPVLDACPRNFTGQALDSLEPSTILDQTTLSTILGALDAAHADAEGRPRGERVAIADVLSAAATS</sequence>
<dbReference type="KEGG" id="ccro:CMC5_043750"/>
<dbReference type="Proteomes" id="UP000067626">
    <property type="component" value="Chromosome"/>
</dbReference>
<dbReference type="AlphaFoldDB" id="A0A0K1EHR3"/>
<name>A0A0K1EHR3_CHOCO</name>
<reference evidence="1 2" key="1">
    <citation type="submission" date="2015-07" db="EMBL/GenBank/DDBJ databases">
        <title>Genome analysis of myxobacterium Chondromyces crocatus Cm c5 reveals a high potential for natural compound synthesis and the genetic basis for the loss of fruiting body formation.</title>
        <authorList>
            <person name="Zaburannyi N."/>
            <person name="Bunk B."/>
            <person name="Maier J."/>
            <person name="Overmann J."/>
            <person name="Mueller R."/>
        </authorList>
    </citation>
    <scope>NUCLEOTIDE SEQUENCE [LARGE SCALE GENOMIC DNA]</scope>
    <source>
        <strain evidence="1 2">Cm c5</strain>
    </source>
</reference>
<organism evidence="1 2">
    <name type="scientific">Chondromyces crocatus</name>
    <dbReference type="NCBI Taxonomy" id="52"/>
    <lineage>
        <taxon>Bacteria</taxon>
        <taxon>Pseudomonadati</taxon>
        <taxon>Myxococcota</taxon>
        <taxon>Polyangia</taxon>
        <taxon>Polyangiales</taxon>
        <taxon>Polyangiaceae</taxon>
        <taxon>Chondromyces</taxon>
    </lineage>
</organism>
<protein>
    <recommendedName>
        <fullName evidence="3">Fe-S oxidoreductase</fullName>
    </recommendedName>
</protein>
<evidence type="ECO:0008006" key="3">
    <source>
        <dbReference type="Google" id="ProtNLM"/>
    </source>
</evidence>
<dbReference type="Pfam" id="PF03692">
    <property type="entry name" value="CxxCxxCC"/>
    <property type="match status" value="1"/>
</dbReference>
<dbReference type="EMBL" id="CP012159">
    <property type="protein sequence ID" value="AKT40222.1"/>
    <property type="molecule type" value="Genomic_DNA"/>
</dbReference>
<dbReference type="STRING" id="52.CMC5_043750"/>
<dbReference type="OrthoDB" id="9810361at2"/>
<dbReference type="RefSeq" id="WP_050432185.1">
    <property type="nucleotide sequence ID" value="NZ_CP012159.1"/>
</dbReference>